<dbReference type="EMBL" id="BTGU01000419">
    <property type="protein sequence ID" value="GMN67216.1"/>
    <property type="molecule type" value="Genomic_DNA"/>
</dbReference>
<protein>
    <submittedName>
        <fullName evidence="1">Uncharacterized protein</fullName>
    </submittedName>
</protein>
<accession>A0AA88E7A8</accession>
<sequence length="111" mass="11913">MEGRLSDGDDGMGRPWAIDLHKYGNIPPLDLRYHGDTARELVDARKLALLAKVTRCHAGTGGRKSKGLAEAPPFHWLAEAPSAGGATSETTLIGWPTRPTATFSLASFISR</sequence>
<gene>
    <name evidence="1" type="ORF">TIFTF001_036275</name>
</gene>
<proteinExistence type="predicted"/>
<evidence type="ECO:0000313" key="1">
    <source>
        <dbReference type="EMBL" id="GMN67216.1"/>
    </source>
</evidence>
<dbReference type="Proteomes" id="UP001187192">
    <property type="component" value="Unassembled WGS sequence"/>
</dbReference>
<organism evidence="1 2">
    <name type="scientific">Ficus carica</name>
    <name type="common">Common fig</name>
    <dbReference type="NCBI Taxonomy" id="3494"/>
    <lineage>
        <taxon>Eukaryota</taxon>
        <taxon>Viridiplantae</taxon>
        <taxon>Streptophyta</taxon>
        <taxon>Embryophyta</taxon>
        <taxon>Tracheophyta</taxon>
        <taxon>Spermatophyta</taxon>
        <taxon>Magnoliopsida</taxon>
        <taxon>eudicotyledons</taxon>
        <taxon>Gunneridae</taxon>
        <taxon>Pentapetalae</taxon>
        <taxon>rosids</taxon>
        <taxon>fabids</taxon>
        <taxon>Rosales</taxon>
        <taxon>Moraceae</taxon>
        <taxon>Ficeae</taxon>
        <taxon>Ficus</taxon>
    </lineage>
</organism>
<dbReference type="AlphaFoldDB" id="A0AA88E7A8"/>
<comment type="caution">
    <text evidence="1">The sequence shown here is derived from an EMBL/GenBank/DDBJ whole genome shotgun (WGS) entry which is preliminary data.</text>
</comment>
<name>A0AA88E7A8_FICCA</name>
<evidence type="ECO:0000313" key="2">
    <source>
        <dbReference type="Proteomes" id="UP001187192"/>
    </source>
</evidence>
<reference evidence="1" key="1">
    <citation type="submission" date="2023-07" db="EMBL/GenBank/DDBJ databases">
        <title>draft genome sequence of fig (Ficus carica).</title>
        <authorList>
            <person name="Takahashi T."/>
            <person name="Nishimura K."/>
        </authorList>
    </citation>
    <scope>NUCLEOTIDE SEQUENCE</scope>
</reference>
<keyword evidence="2" id="KW-1185">Reference proteome</keyword>